<comment type="similarity">
    <text evidence="8">Belongs to the protein kinase superfamily. Ser/Thr protein kinase family. MAP kinase subfamily.</text>
</comment>
<dbReference type="InterPro" id="IPR008271">
    <property type="entry name" value="Ser/Thr_kinase_AS"/>
</dbReference>
<proteinExistence type="inferred from homology"/>
<evidence type="ECO:0000256" key="2">
    <source>
        <dbReference type="ARBA" id="ARBA00022679"/>
    </source>
</evidence>
<feature type="compositionally biased region" description="Basic residues" evidence="9">
    <location>
        <begin position="407"/>
        <end position="426"/>
    </location>
</feature>
<accession>A0AAD1USN6</accession>
<dbReference type="PROSITE" id="PS50011">
    <property type="entry name" value="PROTEIN_KINASE_DOM"/>
    <property type="match status" value="1"/>
</dbReference>
<dbReference type="PANTHER" id="PTHR24055">
    <property type="entry name" value="MITOGEN-ACTIVATED PROTEIN KINASE"/>
    <property type="match status" value="1"/>
</dbReference>
<feature type="binding site" evidence="6">
    <location>
        <position position="65"/>
    </location>
    <ligand>
        <name>ATP</name>
        <dbReference type="ChEBI" id="CHEBI:30616"/>
    </ligand>
</feature>
<comment type="catalytic activity">
    <reaction evidence="8">
        <text>L-threonyl-[protein] + ATP = O-phospho-L-threonyl-[protein] + ADP + H(+)</text>
        <dbReference type="Rhea" id="RHEA:46608"/>
        <dbReference type="Rhea" id="RHEA-COMP:11060"/>
        <dbReference type="Rhea" id="RHEA-COMP:11605"/>
        <dbReference type="ChEBI" id="CHEBI:15378"/>
        <dbReference type="ChEBI" id="CHEBI:30013"/>
        <dbReference type="ChEBI" id="CHEBI:30616"/>
        <dbReference type="ChEBI" id="CHEBI:61977"/>
        <dbReference type="ChEBI" id="CHEBI:456216"/>
        <dbReference type="EC" id="2.7.11.24"/>
    </reaction>
</comment>
<evidence type="ECO:0000259" key="10">
    <source>
        <dbReference type="PROSITE" id="PS50011"/>
    </source>
</evidence>
<comment type="cofactor">
    <cofactor evidence="8">
        <name>Mg(2+)</name>
        <dbReference type="ChEBI" id="CHEBI:18420"/>
    </cofactor>
</comment>
<evidence type="ECO:0000256" key="1">
    <source>
        <dbReference type="ARBA" id="ARBA00022527"/>
    </source>
</evidence>
<evidence type="ECO:0000256" key="4">
    <source>
        <dbReference type="ARBA" id="ARBA00022777"/>
    </source>
</evidence>
<protein>
    <recommendedName>
        <fullName evidence="8">Mitogen-activated protein kinase</fullName>
        <ecNumber evidence="8">2.7.11.24</ecNumber>
    </recommendedName>
</protein>
<dbReference type="EMBL" id="CAMPGE010011812">
    <property type="protein sequence ID" value="CAI2370620.1"/>
    <property type="molecule type" value="Genomic_DNA"/>
</dbReference>
<dbReference type="FunFam" id="1.10.510.10:FF:000098">
    <property type="entry name" value="Mitogen-activated protein kinase 1"/>
    <property type="match status" value="1"/>
</dbReference>
<dbReference type="CDD" id="cd07834">
    <property type="entry name" value="STKc_MAPK"/>
    <property type="match status" value="1"/>
</dbReference>
<dbReference type="Proteomes" id="UP001295684">
    <property type="component" value="Unassembled WGS sequence"/>
</dbReference>
<organism evidence="11 12">
    <name type="scientific">Euplotes crassus</name>
    <dbReference type="NCBI Taxonomy" id="5936"/>
    <lineage>
        <taxon>Eukaryota</taxon>
        <taxon>Sar</taxon>
        <taxon>Alveolata</taxon>
        <taxon>Ciliophora</taxon>
        <taxon>Intramacronucleata</taxon>
        <taxon>Spirotrichea</taxon>
        <taxon>Hypotrichia</taxon>
        <taxon>Euplotida</taxon>
        <taxon>Euplotidae</taxon>
        <taxon>Moneuplotes</taxon>
    </lineage>
</organism>
<dbReference type="InterPro" id="IPR017441">
    <property type="entry name" value="Protein_kinase_ATP_BS"/>
</dbReference>
<dbReference type="Gene3D" id="1.10.510.10">
    <property type="entry name" value="Transferase(Phosphotransferase) domain 1"/>
    <property type="match status" value="1"/>
</dbReference>
<dbReference type="FunFam" id="3.30.200.20:FF:000046">
    <property type="entry name" value="Mitogen-activated protein kinase"/>
    <property type="match status" value="1"/>
</dbReference>
<evidence type="ECO:0000313" key="11">
    <source>
        <dbReference type="EMBL" id="CAI2370620.1"/>
    </source>
</evidence>
<dbReference type="GO" id="GO:0004707">
    <property type="term" value="F:MAP kinase activity"/>
    <property type="evidence" value="ECO:0007669"/>
    <property type="project" value="UniProtKB-EC"/>
</dbReference>
<comment type="caution">
    <text evidence="11">The sequence shown here is derived from an EMBL/GenBank/DDBJ whole genome shotgun (WGS) entry which is preliminary data.</text>
</comment>
<dbReference type="SMART" id="SM00220">
    <property type="entry name" value="S_TKc"/>
    <property type="match status" value="1"/>
</dbReference>
<dbReference type="InterPro" id="IPR011009">
    <property type="entry name" value="Kinase-like_dom_sf"/>
</dbReference>
<keyword evidence="12" id="KW-1185">Reference proteome</keyword>
<dbReference type="PROSITE" id="PS01351">
    <property type="entry name" value="MAPK"/>
    <property type="match status" value="1"/>
</dbReference>
<dbReference type="AlphaFoldDB" id="A0AAD1USN6"/>
<evidence type="ECO:0000256" key="6">
    <source>
        <dbReference type="PROSITE-ProRule" id="PRU10141"/>
    </source>
</evidence>
<dbReference type="InterPro" id="IPR050117">
    <property type="entry name" value="MAPK"/>
</dbReference>
<keyword evidence="3 6" id="KW-0547">Nucleotide-binding</keyword>
<sequence>MEDTNKEESKIIKTKINDEYNKFDVFGSVFTLPARYEVTKPLGSGAYGCVVQAEDKKKKLVAIKKMERTFEHALFAKRTLRELKILRLLHHENIIELKTIVKPKKSNFDDIYAVFELMETDLGTIIKSKQELSLDHIQFFLYQILRGMKYCHSAGILHRDLKPKNLLVNSNCDLKICDFGLSRADIPSLYETGAMTDYISTRWYRAPELLFGSEYYTAAVDMWSIGCIFAELLTRTSFLPGTDTENQLELIIEMIGVPERKTIEKFCGGDVPEFFSKTPPSTSEETKEFTKRFKDVDETALDLLKQMLAFDPGERISVENAIKHDFFHDLHCEEDEPTTQPVDSFDFDFEKYDLTIEETKQEIYEEIALYHSSKAQKKYISNRKEYPEGMLHVKYDRLTSHVDVARQRKRPKKKKSKKISSTKLKV</sequence>
<keyword evidence="4 8" id="KW-0418">Kinase</keyword>
<evidence type="ECO:0000256" key="3">
    <source>
        <dbReference type="ARBA" id="ARBA00022741"/>
    </source>
</evidence>
<name>A0AAD1USN6_EUPCR</name>
<dbReference type="InterPro" id="IPR003527">
    <property type="entry name" value="MAP_kinase_CS"/>
</dbReference>
<keyword evidence="1 7" id="KW-0723">Serine/threonine-protein kinase</keyword>
<dbReference type="GO" id="GO:0005524">
    <property type="term" value="F:ATP binding"/>
    <property type="evidence" value="ECO:0007669"/>
    <property type="project" value="UniProtKB-UniRule"/>
</dbReference>
<gene>
    <name evidence="11" type="ORF">ECRASSUSDP1_LOCUS11937</name>
</gene>
<dbReference type="InterPro" id="IPR000719">
    <property type="entry name" value="Prot_kinase_dom"/>
</dbReference>
<dbReference type="Gene3D" id="3.30.200.20">
    <property type="entry name" value="Phosphorylase Kinase, domain 1"/>
    <property type="match status" value="1"/>
</dbReference>
<evidence type="ECO:0000256" key="9">
    <source>
        <dbReference type="SAM" id="MobiDB-lite"/>
    </source>
</evidence>
<evidence type="ECO:0000256" key="7">
    <source>
        <dbReference type="RuleBase" id="RU000304"/>
    </source>
</evidence>
<feature type="region of interest" description="Disordered" evidence="9">
    <location>
        <begin position="406"/>
        <end position="426"/>
    </location>
</feature>
<keyword evidence="5 6" id="KW-0067">ATP-binding</keyword>
<reference evidence="11" key="1">
    <citation type="submission" date="2023-07" db="EMBL/GenBank/DDBJ databases">
        <authorList>
            <consortium name="AG Swart"/>
            <person name="Singh M."/>
            <person name="Singh A."/>
            <person name="Seah K."/>
            <person name="Emmerich C."/>
        </authorList>
    </citation>
    <scope>NUCLEOTIDE SEQUENCE</scope>
    <source>
        <strain evidence="11">DP1</strain>
    </source>
</reference>
<evidence type="ECO:0000256" key="5">
    <source>
        <dbReference type="ARBA" id="ARBA00022840"/>
    </source>
</evidence>
<dbReference type="PROSITE" id="PS00108">
    <property type="entry name" value="PROTEIN_KINASE_ST"/>
    <property type="match status" value="1"/>
</dbReference>
<dbReference type="EC" id="2.7.11.24" evidence="8"/>
<keyword evidence="2 8" id="KW-0808">Transferase</keyword>
<feature type="domain" description="Protein kinase" evidence="10">
    <location>
        <begin position="36"/>
        <end position="327"/>
    </location>
</feature>
<evidence type="ECO:0000256" key="8">
    <source>
        <dbReference type="RuleBase" id="RU361165"/>
    </source>
</evidence>
<evidence type="ECO:0000313" key="12">
    <source>
        <dbReference type="Proteomes" id="UP001295684"/>
    </source>
</evidence>
<comment type="activity regulation">
    <text evidence="8">Activated by threonine and tyrosine phosphorylation.</text>
</comment>
<keyword evidence="8" id="KW-0460">Magnesium</keyword>
<dbReference type="Pfam" id="PF00069">
    <property type="entry name" value="Pkinase"/>
    <property type="match status" value="1"/>
</dbReference>
<dbReference type="SUPFAM" id="SSF56112">
    <property type="entry name" value="Protein kinase-like (PK-like)"/>
    <property type="match status" value="1"/>
</dbReference>
<dbReference type="PROSITE" id="PS00107">
    <property type="entry name" value="PROTEIN_KINASE_ATP"/>
    <property type="match status" value="1"/>
</dbReference>